<proteinExistence type="predicted"/>
<evidence type="ECO:0000256" key="1">
    <source>
        <dbReference type="SAM" id="Phobius"/>
    </source>
</evidence>
<name>A0A7Y6B226_9SPHN</name>
<reference evidence="2 3" key="1">
    <citation type="submission" date="2020-05" db="EMBL/GenBank/DDBJ databases">
        <title>Genome Sequencing of Type Strains.</title>
        <authorList>
            <person name="Lemaire J.F."/>
            <person name="Inderbitzin P."/>
            <person name="Gregorio O.A."/>
            <person name="Collins S.B."/>
            <person name="Wespe N."/>
            <person name="Knight-Connoni V."/>
        </authorList>
    </citation>
    <scope>NUCLEOTIDE SEQUENCE [LARGE SCALE GENOMIC DNA]</scope>
    <source>
        <strain evidence="2 3">DSM 100049</strain>
    </source>
</reference>
<feature type="transmembrane region" description="Helical" evidence="1">
    <location>
        <begin position="75"/>
        <end position="94"/>
    </location>
</feature>
<evidence type="ECO:0000313" key="2">
    <source>
        <dbReference type="EMBL" id="NUU46016.1"/>
    </source>
</evidence>
<keyword evidence="3" id="KW-1185">Reference proteome</keyword>
<dbReference type="AlphaFoldDB" id="A0A7Y6B226"/>
<keyword evidence="1" id="KW-0472">Membrane</keyword>
<feature type="transmembrane region" description="Helical" evidence="1">
    <location>
        <begin position="142"/>
        <end position="161"/>
    </location>
</feature>
<gene>
    <name evidence="2" type="ORF">HP438_03370</name>
</gene>
<organism evidence="2 3">
    <name type="scientific">Sphingomonas zeae</name>
    <dbReference type="NCBI Taxonomy" id="1646122"/>
    <lineage>
        <taxon>Bacteria</taxon>
        <taxon>Pseudomonadati</taxon>
        <taxon>Pseudomonadota</taxon>
        <taxon>Alphaproteobacteria</taxon>
        <taxon>Sphingomonadales</taxon>
        <taxon>Sphingomonadaceae</taxon>
        <taxon>Sphingomonas</taxon>
    </lineage>
</organism>
<dbReference type="EMBL" id="JABMCH010000050">
    <property type="protein sequence ID" value="NUU46016.1"/>
    <property type="molecule type" value="Genomic_DNA"/>
</dbReference>
<keyword evidence="1" id="KW-1133">Transmembrane helix</keyword>
<keyword evidence="1" id="KW-0812">Transmembrane</keyword>
<evidence type="ECO:0000313" key="3">
    <source>
        <dbReference type="Proteomes" id="UP000536441"/>
    </source>
</evidence>
<comment type="caution">
    <text evidence="2">The sequence shown here is derived from an EMBL/GenBank/DDBJ whole genome shotgun (WGS) entry which is preliminary data.</text>
</comment>
<accession>A0A7Y6B226</accession>
<dbReference type="Proteomes" id="UP000536441">
    <property type="component" value="Unassembled WGS sequence"/>
</dbReference>
<feature type="transmembrane region" description="Helical" evidence="1">
    <location>
        <begin position="115"/>
        <end position="136"/>
    </location>
</feature>
<dbReference type="RefSeq" id="WP_175310795.1">
    <property type="nucleotide sequence ID" value="NZ_CBCRYR010000041.1"/>
</dbReference>
<protein>
    <submittedName>
        <fullName evidence="2">Uncharacterized protein</fullName>
    </submittedName>
</protein>
<feature type="transmembrane region" description="Helical" evidence="1">
    <location>
        <begin position="7"/>
        <end position="32"/>
    </location>
</feature>
<sequence>MTALAHIISVVAIWTLMLFGVRFAVSAGHWLVPCAGALWRLARCRGPDRSECRAHFRAAIDQLHVDLIIAIKTPWSATLLFAGSVLIGLGYFFGSAGDAARLVSTRPDHWIPFDVVTDCIASVLATTGMSFVLAAFSRHRTASFLVSGVLILTGLGIGVVTL</sequence>